<dbReference type="EMBL" id="CALNXJ010000007">
    <property type="protein sequence ID" value="CAH3043955.1"/>
    <property type="molecule type" value="Genomic_DNA"/>
</dbReference>
<dbReference type="AlphaFoldDB" id="A0AAU9W1W8"/>
<keyword evidence="2" id="KW-1185">Reference proteome</keyword>
<evidence type="ECO:0000313" key="2">
    <source>
        <dbReference type="Proteomes" id="UP001159428"/>
    </source>
</evidence>
<dbReference type="Proteomes" id="UP001159428">
    <property type="component" value="Unassembled WGS sequence"/>
</dbReference>
<proteinExistence type="predicted"/>
<gene>
    <name evidence="1" type="ORF">PMEA_00031804</name>
</gene>
<evidence type="ECO:0008006" key="3">
    <source>
        <dbReference type="Google" id="ProtNLM"/>
    </source>
</evidence>
<sequence length="85" mass="9694">MECSTNLLQAAFFSAEEKVQLISGNCPRHITKERLKEWLSFHKGTAKDGSARSEATKAELTQRYTDCNIFFIKKMVGRIILRRSG</sequence>
<feature type="non-terminal residue" evidence="1">
    <location>
        <position position="85"/>
    </location>
</feature>
<protein>
    <recommendedName>
        <fullName evidence="3">ARS-binding protein 1 N-terminal domain-containing protein</fullName>
    </recommendedName>
</protein>
<organism evidence="1 2">
    <name type="scientific">Pocillopora meandrina</name>
    <dbReference type="NCBI Taxonomy" id="46732"/>
    <lineage>
        <taxon>Eukaryota</taxon>
        <taxon>Metazoa</taxon>
        <taxon>Cnidaria</taxon>
        <taxon>Anthozoa</taxon>
        <taxon>Hexacorallia</taxon>
        <taxon>Scleractinia</taxon>
        <taxon>Astrocoeniina</taxon>
        <taxon>Pocilloporidae</taxon>
        <taxon>Pocillopora</taxon>
    </lineage>
</organism>
<evidence type="ECO:0000313" key="1">
    <source>
        <dbReference type="EMBL" id="CAH3043955.1"/>
    </source>
</evidence>
<name>A0AAU9W1W8_9CNID</name>
<reference evidence="1 2" key="1">
    <citation type="submission" date="2022-05" db="EMBL/GenBank/DDBJ databases">
        <authorList>
            <consortium name="Genoscope - CEA"/>
            <person name="William W."/>
        </authorList>
    </citation>
    <scope>NUCLEOTIDE SEQUENCE [LARGE SCALE GENOMIC DNA]</scope>
</reference>
<comment type="caution">
    <text evidence="1">The sequence shown here is derived from an EMBL/GenBank/DDBJ whole genome shotgun (WGS) entry which is preliminary data.</text>
</comment>
<accession>A0AAU9W1W8</accession>